<accession>A0A0V7ZNW5</accession>
<dbReference type="Pfam" id="PF26309">
    <property type="entry name" value="DUF8082"/>
    <property type="match status" value="1"/>
</dbReference>
<dbReference type="InterPro" id="IPR011600">
    <property type="entry name" value="Pept_C14_caspase"/>
</dbReference>
<evidence type="ECO:0000256" key="1">
    <source>
        <dbReference type="SAM" id="MobiDB-lite"/>
    </source>
</evidence>
<comment type="caution">
    <text evidence="4">The sequence shown here is derived from an EMBL/GenBank/DDBJ whole genome shotgun (WGS) entry which is preliminary data.</text>
</comment>
<feature type="region of interest" description="Disordered" evidence="1">
    <location>
        <begin position="545"/>
        <end position="586"/>
    </location>
</feature>
<organism evidence="4 5">
    <name type="scientific">Mastigocoleus testarum BC008</name>
    <dbReference type="NCBI Taxonomy" id="371196"/>
    <lineage>
        <taxon>Bacteria</taxon>
        <taxon>Bacillati</taxon>
        <taxon>Cyanobacteriota</taxon>
        <taxon>Cyanophyceae</taxon>
        <taxon>Nostocales</taxon>
        <taxon>Hapalosiphonaceae</taxon>
        <taxon>Mastigocoleus</taxon>
    </lineage>
</organism>
<dbReference type="GO" id="GO:0005737">
    <property type="term" value="C:cytoplasm"/>
    <property type="evidence" value="ECO:0007669"/>
    <property type="project" value="TreeGrafter"/>
</dbReference>
<feature type="domain" description="Peptidase C14 caspase" evidence="2">
    <location>
        <begin position="23"/>
        <end position="237"/>
    </location>
</feature>
<feature type="domain" description="DUF8082" evidence="3">
    <location>
        <begin position="794"/>
        <end position="855"/>
    </location>
</feature>
<evidence type="ECO:0000259" key="3">
    <source>
        <dbReference type="Pfam" id="PF26309"/>
    </source>
</evidence>
<evidence type="ECO:0000313" key="5">
    <source>
        <dbReference type="Proteomes" id="UP000053372"/>
    </source>
</evidence>
<dbReference type="PANTHER" id="PTHR48104">
    <property type="entry name" value="METACASPASE-4"/>
    <property type="match status" value="1"/>
</dbReference>
<dbReference type="GO" id="GO:0006508">
    <property type="term" value="P:proteolysis"/>
    <property type="evidence" value="ECO:0007669"/>
    <property type="project" value="InterPro"/>
</dbReference>
<dbReference type="OrthoDB" id="414840at2"/>
<evidence type="ECO:0000259" key="2">
    <source>
        <dbReference type="Pfam" id="PF00656"/>
    </source>
</evidence>
<dbReference type="Gene3D" id="3.40.50.1460">
    <property type="match status" value="1"/>
</dbReference>
<dbReference type="SUPFAM" id="SSF52129">
    <property type="entry name" value="Caspase-like"/>
    <property type="match status" value="1"/>
</dbReference>
<dbReference type="EMBL" id="LMTZ01000099">
    <property type="protein sequence ID" value="KST66120.1"/>
    <property type="molecule type" value="Genomic_DNA"/>
</dbReference>
<protein>
    <recommendedName>
        <fullName evidence="6">Peptidase C14</fullName>
    </recommendedName>
</protein>
<dbReference type="InterPro" id="IPR050452">
    <property type="entry name" value="Metacaspase"/>
</dbReference>
<dbReference type="InterPro" id="IPR058395">
    <property type="entry name" value="DUF8082"/>
</dbReference>
<dbReference type="PANTHER" id="PTHR48104:SF30">
    <property type="entry name" value="METACASPASE-1"/>
    <property type="match status" value="1"/>
</dbReference>
<dbReference type="GO" id="GO:0004197">
    <property type="term" value="F:cysteine-type endopeptidase activity"/>
    <property type="evidence" value="ECO:0007669"/>
    <property type="project" value="InterPro"/>
</dbReference>
<feature type="region of interest" description="Disordered" evidence="1">
    <location>
        <begin position="696"/>
        <end position="786"/>
    </location>
</feature>
<keyword evidence="5" id="KW-1185">Reference proteome</keyword>
<dbReference type="RefSeq" id="WP_027842078.1">
    <property type="nucleotide sequence ID" value="NZ_LMTZ01000099.1"/>
</dbReference>
<dbReference type="AlphaFoldDB" id="A0A0V7ZNW5"/>
<sequence length="856" mass="94981">MSPIGIGASHSTYTLRTGEAKLWILLVGVNQYQDKSLPSLRYPAVDCKGLGDAMTQAIHNFPNKEVIVHNDFTEKPPTLSQVRNSLGRIVTQAQSRDSVILYFSGHGMLDEDTQQPVLCMADTRKGDLLNTGLVMQELLQLLGSSSAHQQLLCLDTCHSGNVMLLGGNRGLSRDAGASEALINSTPKFMELLRQRAAKSKGFCALLSCDHGQQSWEFPELGHGVFTYYLMQGLLGGAADYQGIIEADGLYKYVYRHTLQYINKLNQQLRLINEHKLRRGDSELYPEYPLQTPKRIVEGVGELVLGFKSHSVQSRVQSSKQRYAFTVDGLGNTKTTTNLARFLGGSGEFEVEYYLDNKSSSNLRASIQQFIQQKGRVQAQINSGSNVSGYNIIQNTPTKLLYLRGKIEEIEEGEAWFVLDSGARLSRSWLRQQLRHSGICKQIIILDCPGANGLESWVEDLQLNSEQAQCLIAAASPIGRPELFSQIIIETLAKSEPFTGLSVAEWITQLQSAVQRTGIKTYTWLSGTRGVIDILPGNISAAFQRSQQLDTQRSEHLRSHSNSHSYPTNTEPPTTVYNGTPIQPNNAKNYDAQAHLSDDTCGKSQIVPKTEASLPEFEKSFTNPTRSFALNGQYYTQIENLLKQFIGPVAVTILENVLPQSRNFQELVGILASFTLPEHRNKFKEQAIAILKHVNSQGLSSNSTNSNNINSNNLGLQNPTSGSANQQNISSPNLSPTNPRSRTSTSRNSTSRNPTSRNSTSRNSTSRNSTSRNLTSHTSNCNPQNKNQNFEIDAKFIHECTRELAYLVGPFANFIIQNILTENQYISALELVNKVAEVIPDPMQAVEFKIKMLEKIK</sequence>
<proteinExistence type="predicted"/>
<dbReference type="Proteomes" id="UP000053372">
    <property type="component" value="Unassembled WGS sequence"/>
</dbReference>
<evidence type="ECO:0008006" key="6">
    <source>
        <dbReference type="Google" id="ProtNLM"/>
    </source>
</evidence>
<dbReference type="InterPro" id="IPR029030">
    <property type="entry name" value="Caspase-like_dom_sf"/>
</dbReference>
<name>A0A0V7ZNW5_9CYAN</name>
<feature type="compositionally biased region" description="Low complexity" evidence="1">
    <location>
        <begin position="696"/>
        <end position="717"/>
    </location>
</feature>
<evidence type="ECO:0000313" key="4">
    <source>
        <dbReference type="EMBL" id="KST66120.1"/>
    </source>
</evidence>
<feature type="compositionally biased region" description="Polar residues" evidence="1">
    <location>
        <begin position="718"/>
        <end position="733"/>
    </location>
</feature>
<dbReference type="Pfam" id="PF00656">
    <property type="entry name" value="Peptidase_C14"/>
    <property type="match status" value="1"/>
</dbReference>
<feature type="compositionally biased region" description="Polar residues" evidence="1">
    <location>
        <begin position="559"/>
        <end position="586"/>
    </location>
</feature>
<gene>
    <name evidence="4" type="ORF">BC008_24395</name>
</gene>
<reference evidence="4 5" key="1">
    <citation type="journal article" date="2015" name="Genome Announc.">
        <title>Draft Genome of the Euendolithic (true boring) Cyanobacterium Mastigocoleus testarum strain BC008.</title>
        <authorList>
            <person name="Guida B.S."/>
            <person name="Garcia-Pichel F."/>
        </authorList>
    </citation>
    <scope>NUCLEOTIDE SEQUENCE [LARGE SCALE GENOMIC DNA]</scope>
    <source>
        <strain evidence="4 5">BC008</strain>
    </source>
</reference>
<feature type="compositionally biased region" description="Low complexity" evidence="1">
    <location>
        <begin position="734"/>
        <end position="779"/>
    </location>
</feature>